<dbReference type="SUPFAM" id="SSF57667">
    <property type="entry name" value="beta-beta-alpha zinc fingers"/>
    <property type="match status" value="3"/>
</dbReference>
<proteinExistence type="inferred from homology"/>
<keyword evidence="4" id="KW-0863">Zinc-finger</keyword>
<dbReference type="Gene3D" id="3.30.160.60">
    <property type="entry name" value="Classic Zinc Finger"/>
    <property type="match status" value="3"/>
</dbReference>
<comment type="similarity">
    <text evidence="7">Belongs to the snail C2H2-type zinc-finger protein family.</text>
</comment>
<feature type="region of interest" description="Disordered" evidence="8">
    <location>
        <begin position="1"/>
        <end position="21"/>
    </location>
</feature>
<dbReference type="PROSITE" id="PS50097">
    <property type="entry name" value="BTB"/>
    <property type="match status" value="1"/>
</dbReference>
<dbReference type="PANTHER" id="PTHR24388">
    <property type="entry name" value="ZINC FINGER PROTEIN"/>
    <property type="match status" value="1"/>
</dbReference>
<comment type="subcellular location">
    <subcellularLocation>
        <location evidence="1">Nucleus</location>
    </subcellularLocation>
</comment>
<evidence type="ECO:0000256" key="5">
    <source>
        <dbReference type="ARBA" id="ARBA00022833"/>
    </source>
</evidence>
<sequence>MRERSSVSSVPKSDMASSGPTLPASLCKLLQSVSRRDTPAGRCPLEEAIERGDARFVSVTSCRRSQVWEHFEVLQLRLKDEFVDSEYVRCTSCHNCLLHRGRFSGTSHLYGHLKGCRKSSISADSEEGEQNERVPKKVKVEELLANGRCFWDESEELDSLKRHFEVLRSLTGETVGRYLRCRHCEKMMAYSSDRILSSHLELCPGFCHWSLTEALKQEEAHRNFVNSDVLESLEDTTDSFDMEETIVTQPLKSGHFLNMSTEFASYFLTSLFTDVSLISAEGMSFRAHAAYLAQLSSAALQERPLESEEVCISLPDFQFGIIERVLNLCYLGSTSAGESELSAMADLAEALGMDSVSTVLERAVKVARNRTTSRRFQQKQKDAEEMGFAEVPSEEQGLWKVEATPAKPVVMRDNRPFLCNHCGSRFKNRSHVKAHIRKVHSEKKFQCQFCDFATRNIHHLREHQATLHKYFEEGSEFPCDHCDLSFARRRTRELHLRIIHGITDKRAPCPYCGKMYPTWRGQLRVHLMTHGPENQYKCDTCGKSFKRMTNLRYHALKHGPRNKICAKCGEAFFRWDYLERHSKRCEGVPPKASAESKGPKVEQLEEVEVKVF</sequence>
<evidence type="ECO:0000313" key="9">
    <source>
        <dbReference type="EMBL" id="CAD7224905.1"/>
    </source>
</evidence>
<keyword evidence="3" id="KW-0677">Repeat</keyword>
<dbReference type="EMBL" id="OB660462">
    <property type="protein sequence ID" value="CAD7224905.1"/>
    <property type="molecule type" value="Genomic_DNA"/>
</dbReference>
<gene>
    <name evidence="9" type="ORF">CTOB1V02_LOCUS2856</name>
</gene>
<evidence type="ECO:0000256" key="7">
    <source>
        <dbReference type="ARBA" id="ARBA00037948"/>
    </source>
</evidence>
<dbReference type="Pfam" id="PF00096">
    <property type="entry name" value="zf-C2H2"/>
    <property type="match status" value="2"/>
</dbReference>
<dbReference type="InterPro" id="IPR000210">
    <property type="entry name" value="BTB/POZ_dom"/>
</dbReference>
<dbReference type="InterPro" id="IPR036236">
    <property type="entry name" value="Znf_C2H2_sf"/>
</dbReference>
<dbReference type="SMART" id="SM00225">
    <property type="entry name" value="BTB"/>
    <property type="match status" value="1"/>
</dbReference>
<evidence type="ECO:0000256" key="4">
    <source>
        <dbReference type="ARBA" id="ARBA00022771"/>
    </source>
</evidence>
<dbReference type="InterPro" id="IPR003656">
    <property type="entry name" value="Znf_BED"/>
</dbReference>
<protein>
    <submittedName>
        <fullName evidence="9">Uncharacterized protein</fullName>
    </submittedName>
</protein>
<name>A0A7R8ZID4_9CRUS</name>
<dbReference type="SUPFAM" id="SSF54695">
    <property type="entry name" value="POZ domain"/>
    <property type="match status" value="1"/>
</dbReference>
<evidence type="ECO:0000256" key="1">
    <source>
        <dbReference type="ARBA" id="ARBA00004123"/>
    </source>
</evidence>
<dbReference type="SMART" id="SM00355">
    <property type="entry name" value="ZnF_C2H2"/>
    <property type="match status" value="6"/>
</dbReference>
<dbReference type="PROSITE" id="PS00028">
    <property type="entry name" value="ZINC_FINGER_C2H2_1"/>
    <property type="match status" value="3"/>
</dbReference>
<dbReference type="Pfam" id="PF00651">
    <property type="entry name" value="BTB"/>
    <property type="match status" value="1"/>
</dbReference>
<dbReference type="GO" id="GO:0005634">
    <property type="term" value="C:nucleus"/>
    <property type="evidence" value="ECO:0007669"/>
    <property type="project" value="UniProtKB-SubCell"/>
</dbReference>
<dbReference type="InterPro" id="IPR013087">
    <property type="entry name" value="Znf_C2H2_type"/>
</dbReference>
<dbReference type="Gene3D" id="3.30.710.10">
    <property type="entry name" value="Potassium Channel Kv1.1, Chain A"/>
    <property type="match status" value="1"/>
</dbReference>
<accession>A0A7R8ZID4</accession>
<keyword evidence="5" id="KW-0862">Zinc</keyword>
<evidence type="ECO:0000256" key="2">
    <source>
        <dbReference type="ARBA" id="ARBA00022723"/>
    </source>
</evidence>
<keyword evidence="6" id="KW-0539">Nucleus</keyword>
<keyword evidence="2" id="KW-0479">Metal-binding</keyword>
<organism evidence="9">
    <name type="scientific">Cyprideis torosa</name>
    <dbReference type="NCBI Taxonomy" id="163714"/>
    <lineage>
        <taxon>Eukaryota</taxon>
        <taxon>Metazoa</taxon>
        <taxon>Ecdysozoa</taxon>
        <taxon>Arthropoda</taxon>
        <taxon>Crustacea</taxon>
        <taxon>Oligostraca</taxon>
        <taxon>Ostracoda</taxon>
        <taxon>Podocopa</taxon>
        <taxon>Podocopida</taxon>
        <taxon>Cytherocopina</taxon>
        <taxon>Cytheroidea</taxon>
        <taxon>Cytherideidae</taxon>
        <taxon>Cyprideis</taxon>
    </lineage>
</organism>
<dbReference type="InterPro" id="IPR050527">
    <property type="entry name" value="Snail/Krueppel_Znf"/>
</dbReference>
<dbReference type="PROSITE" id="PS50157">
    <property type="entry name" value="ZINC_FINGER_C2H2_2"/>
    <property type="match status" value="4"/>
</dbReference>
<dbReference type="SMART" id="SM00614">
    <property type="entry name" value="ZnF_BED"/>
    <property type="match status" value="1"/>
</dbReference>
<dbReference type="PANTHER" id="PTHR24388:SF54">
    <property type="entry name" value="PROTEIN ESCARGOT"/>
    <property type="match status" value="1"/>
</dbReference>
<feature type="compositionally biased region" description="Polar residues" evidence="8">
    <location>
        <begin position="1"/>
        <end position="20"/>
    </location>
</feature>
<evidence type="ECO:0000256" key="6">
    <source>
        <dbReference type="ARBA" id="ARBA00023242"/>
    </source>
</evidence>
<evidence type="ECO:0000256" key="8">
    <source>
        <dbReference type="SAM" id="MobiDB-lite"/>
    </source>
</evidence>
<dbReference type="GO" id="GO:0000981">
    <property type="term" value="F:DNA-binding transcription factor activity, RNA polymerase II-specific"/>
    <property type="evidence" value="ECO:0007669"/>
    <property type="project" value="TreeGrafter"/>
</dbReference>
<evidence type="ECO:0000256" key="3">
    <source>
        <dbReference type="ARBA" id="ARBA00022737"/>
    </source>
</evidence>
<dbReference type="PROSITE" id="PS50808">
    <property type="entry name" value="ZF_BED"/>
    <property type="match status" value="1"/>
</dbReference>
<reference evidence="9" key="1">
    <citation type="submission" date="2020-11" db="EMBL/GenBank/DDBJ databases">
        <authorList>
            <person name="Tran Van P."/>
        </authorList>
    </citation>
    <scope>NUCLEOTIDE SEQUENCE</scope>
</reference>
<dbReference type="GO" id="GO:0008270">
    <property type="term" value="F:zinc ion binding"/>
    <property type="evidence" value="ECO:0007669"/>
    <property type="project" value="UniProtKB-KW"/>
</dbReference>
<dbReference type="InterPro" id="IPR011333">
    <property type="entry name" value="SKP1/BTB/POZ_sf"/>
</dbReference>
<dbReference type="OrthoDB" id="3561125at2759"/>
<dbReference type="GO" id="GO:0000978">
    <property type="term" value="F:RNA polymerase II cis-regulatory region sequence-specific DNA binding"/>
    <property type="evidence" value="ECO:0007669"/>
    <property type="project" value="TreeGrafter"/>
</dbReference>
<dbReference type="AlphaFoldDB" id="A0A7R8ZID4"/>